<dbReference type="InterPro" id="IPR051275">
    <property type="entry name" value="Cell_adhesion_signaling"/>
</dbReference>
<comment type="subcellular location">
    <subcellularLocation>
        <location evidence="1">Membrane</location>
        <topology evidence="1">Single-pass type I membrane protein</topology>
    </subcellularLocation>
</comment>
<dbReference type="PANTHER" id="PTHR11640:SF164">
    <property type="entry name" value="MAM DOMAIN-CONTAINING GLYCOSYLPHOSPHATIDYLINOSITOL ANCHOR PROTEIN 1"/>
    <property type="match status" value="1"/>
</dbReference>
<keyword evidence="2" id="KW-0472">Membrane</keyword>
<dbReference type="EMBL" id="CALNXK010000213">
    <property type="protein sequence ID" value="CAH3176467.1"/>
    <property type="molecule type" value="Genomic_DNA"/>
</dbReference>
<keyword evidence="8" id="KW-1185">Reference proteome</keyword>
<protein>
    <recommendedName>
        <fullName evidence="6">Ig-like domain-containing protein</fullName>
    </recommendedName>
</protein>
<evidence type="ECO:0000256" key="4">
    <source>
        <dbReference type="ARBA" id="ARBA00023180"/>
    </source>
</evidence>
<proteinExistence type="predicted"/>
<reference evidence="7 8" key="1">
    <citation type="submission" date="2022-05" db="EMBL/GenBank/DDBJ databases">
        <authorList>
            <consortium name="Genoscope - CEA"/>
            <person name="William W."/>
        </authorList>
    </citation>
    <scope>NUCLEOTIDE SEQUENCE [LARGE SCALE GENOMIC DNA]</scope>
</reference>
<keyword evidence="4" id="KW-0325">Glycoprotein</keyword>
<dbReference type="Pfam" id="PF13927">
    <property type="entry name" value="Ig_3"/>
    <property type="match status" value="1"/>
</dbReference>
<name>A0ABN8RGM6_9CNID</name>
<dbReference type="Pfam" id="PF13895">
    <property type="entry name" value="Ig_2"/>
    <property type="match status" value="1"/>
</dbReference>
<dbReference type="InterPro" id="IPR003598">
    <property type="entry name" value="Ig_sub2"/>
</dbReference>
<dbReference type="InterPro" id="IPR036179">
    <property type="entry name" value="Ig-like_dom_sf"/>
</dbReference>
<feature type="non-terminal residue" evidence="7">
    <location>
        <position position="154"/>
    </location>
</feature>
<evidence type="ECO:0000256" key="2">
    <source>
        <dbReference type="ARBA" id="ARBA00023136"/>
    </source>
</evidence>
<organism evidence="7 8">
    <name type="scientific">Porites lobata</name>
    <dbReference type="NCBI Taxonomy" id="104759"/>
    <lineage>
        <taxon>Eukaryota</taxon>
        <taxon>Metazoa</taxon>
        <taxon>Cnidaria</taxon>
        <taxon>Anthozoa</taxon>
        <taxon>Hexacorallia</taxon>
        <taxon>Scleractinia</taxon>
        <taxon>Fungiina</taxon>
        <taxon>Poritidae</taxon>
        <taxon>Porites</taxon>
    </lineage>
</organism>
<evidence type="ECO:0000259" key="6">
    <source>
        <dbReference type="PROSITE" id="PS50835"/>
    </source>
</evidence>
<evidence type="ECO:0000256" key="1">
    <source>
        <dbReference type="ARBA" id="ARBA00004479"/>
    </source>
</evidence>
<gene>
    <name evidence="7" type="ORF">PLOB_00018234</name>
</gene>
<dbReference type="PROSITE" id="PS50835">
    <property type="entry name" value="IG_LIKE"/>
    <property type="match status" value="1"/>
</dbReference>
<sequence length="154" mass="16809">MTVNQSDAVNLTCSADGYPKPTITWTKNNNIINKSFIVRGKRDEGLYVCTADNGIGNASSESVVVTVEYFGPFNTTMTGSANIVSLNTPFNLSCSTQANPPARYRFYRGQESLRNISVGNTFETSVVQRTSQVNYACTPFNHFGDGKTKVIAVE</sequence>
<dbReference type="InterPro" id="IPR007110">
    <property type="entry name" value="Ig-like_dom"/>
</dbReference>
<dbReference type="PANTHER" id="PTHR11640">
    <property type="entry name" value="NEPHRIN"/>
    <property type="match status" value="1"/>
</dbReference>
<dbReference type="SUPFAM" id="SSF48726">
    <property type="entry name" value="Immunoglobulin"/>
    <property type="match status" value="2"/>
</dbReference>
<comment type="caution">
    <text evidence="7">The sequence shown here is derived from an EMBL/GenBank/DDBJ whole genome shotgun (WGS) entry which is preliminary data.</text>
</comment>
<dbReference type="InterPro" id="IPR013783">
    <property type="entry name" value="Ig-like_fold"/>
</dbReference>
<dbReference type="SMART" id="SM00408">
    <property type="entry name" value="IGc2"/>
    <property type="match status" value="2"/>
</dbReference>
<evidence type="ECO:0000256" key="3">
    <source>
        <dbReference type="ARBA" id="ARBA00023157"/>
    </source>
</evidence>
<evidence type="ECO:0000256" key="5">
    <source>
        <dbReference type="ARBA" id="ARBA00023319"/>
    </source>
</evidence>
<dbReference type="Gene3D" id="2.60.40.10">
    <property type="entry name" value="Immunoglobulins"/>
    <property type="match status" value="2"/>
</dbReference>
<keyword evidence="3" id="KW-1015">Disulfide bond</keyword>
<keyword evidence="5" id="KW-0393">Immunoglobulin domain</keyword>
<dbReference type="Proteomes" id="UP001159405">
    <property type="component" value="Unassembled WGS sequence"/>
</dbReference>
<evidence type="ECO:0000313" key="8">
    <source>
        <dbReference type="Proteomes" id="UP001159405"/>
    </source>
</evidence>
<evidence type="ECO:0000313" key="7">
    <source>
        <dbReference type="EMBL" id="CAH3176467.1"/>
    </source>
</evidence>
<feature type="domain" description="Ig-like" evidence="6">
    <location>
        <begin position="1"/>
        <end position="66"/>
    </location>
</feature>
<accession>A0ABN8RGM6</accession>